<dbReference type="InterPro" id="IPR000700">
    <property type="entry name" value="PAS-assoc_C"/>
</dbReference>
<evidence type="ECO:0000256" key="20">
    <source>
        <dbReference type="SAM" id="Coils"/>
    </source>
</evidence>
<evidence type="ECO:0000256" key="2">
    <source>
        <dbReference type="ARBA" id="ARBA00004651"/>
    </source>
</evidence>
<dbReference type="InterPro" id="IPR013655">
    <property type="entry name" value="PAS_fold_3"/>
</dbReference>
<dbReference type="Pfam" id="PF00072">
    <property type="entry name" value="Response_reg"/>
    <property type="match status" value="2"/>
</dbReference>
<dbReference type="SMART" id="SM00388">
    <property type="entry name" value="HisKA"/>
    <property type="match status" value="1"/>
</dbReference>
<comment type="catalytic activity">
    <reaction evidence="1">
        <text>ATP + protein L-histidine = ADP + protein N-phospho-L-histidine.</text>
        <dbReference type="EC" id="2.7.13.3"/>
    </reaction>
</comment>
<dbReference type="CDD" id="cd00082">
    <property type="entry name" value="HisKA"/>
    <property type="match status" value="1"/>
</dbReference>
<dbReference type="InterPro" id="IPR000014">
    <property type="entry name" value="PAS"/>
</dbReference>
<feature type="domain" description="Histidine kinase" evidence="22">
    <location>
        <begin position="731"/>
        <end position="952"/>
    </location>
</feature>
<keyword evidence="4" id="KW-1003">Cell membrane</keyword>
<dbReference type="PANTHER" id="PTHR45339">
    <property type="entry name" value="HYBRID SIGNAL TRANSDUCTION HISTIDINE KINASE J"/>
    <property type="match status" value="1"/>
</dbReference>
<feature type="modified residue" description="4-aspartylphosphate" evidence="19">
    <location>
        <position position="1167"/>
    </location>
</feature>
<dbReference type="InterPro" id="IPR001789">
    <property type="entry name" value="Sig_transdc_resp-reg_receiver"/>
</dbReference>
<dbReference type="InterPro" id="IPR036890">
    <property type="entry name" value="HATPase_C_sf"/>
</dbReference>
<dbReference type="SMART" id="SM00387">
    <property type="entry name" value="HATPase_c"/>
    <property type="match status" value="1"/>
</dbReference>
<comment type="function">
    <text evidence="14">Member of the two-component regulatory system BvgS/BvgA. Phosphorylates BvgA via a four-step phosphorelay in response to environmental signals.</text>
</comment>
<feature type="modified residue" description="4-aspartylphosphate" evidence="19">
    <location>
        <position position="1024"/>
    </location>
</feature>
<evidence type="ECO:0000259" key="22">
    <source>
        <dbReference type="PROSITE" id="PS50109"/>
    </source>
</evidence>
<dbReference type="InterPro" id="IPR008207">
    <property type="entry name" value="Sig_transdc_His_kin_Hpt_dom"/>
</dbReference>
<keyword evidence="20" id="KW-0175">Coiled coil</keyword>
<dbReference type="GO" id="GO:0005524">
    <property type="term" value="F:ATP binding"/>
    <property type="evidence" value="ECO:0007669"/>
    <property type="project" value="UniProtKB-KW"/>
</dbReference>
<evidence type="ECO:0000256" key="12">
    <source>
        <dbReference type="ARBA" id="ARBA00023012"/>
    </source>
</evidence>
<dbReference type="STRING" id="1121279.SAMN02745887_00509"/>
<feature type="domain" description="PAS" evidence="24">
    <location>
        <begin position="319"/>
        <end position="370"/>
    </location>
</feature>
<evidence type="ECO:0000256" key="11">
    <source>
        <dbReference type="ARBA" id="ARBA00022989"/>
    </source>
</evidence>
<feature type="transmembrane region" description="Helical" evidence="21">
    <location>
        <begin position="116"/>
        <end position="140"/>
    </location>
</feature>
<accession>A0A1K2H7J4</accession>
<evidence type="ECO:0000256" key="18">
    <source>
        <dbReference type="PROSITE-ProRule" id="PRU00110"/>
    </source>
</evidence>
<evidence type="ECO:0000259" key="23">
    <source>
        <dbReference type="PROSITE" id="PS50110"/>
    </source>
</evidence>
<evidence type="ECO:0000259" key="25">
    <source>
        <dbReference type="PROSITE" id="PS50113"/>
    </source>
</evidence>
<comment type="subcellular location">
    <subcellularLocation>
        <location evidence="2">Cell membrane</location>
        <topology evidence="2">Multi-pass membrane protein</topology>
    </subcellularLocation>
</comment>
<dbReference type="Pfam" id="PF05231">
    <property type="entry name" value="MASE1"/>
    <property type="match status" value="1"/>
</dbReference>
<dbReference type="GO" id="GO:0005886">
    <property type="term" value="C:plasma membrane"/>
    <property type="evidence" value="ECO:0007669"/>
    <property type="project" value="UniProtKB-SubCell"/>
</dbReference>
<keyword evidence="5 19" id="KW-0597">Phosphoprotein</keyword>
<dbReference type="EMBL" id="FPKR01000002">
    <property type="protein sequence ID" value="SFZ72007.1"/>
    <property type="molecule type" value="Genomic_DNA"/>
</dbReference>
<evidence type="ECO:0000256" key="13">
    <source>
        <dbReference type="ARBA" id="ARBA00023136"/>
    </source>
</evidence>
<evidence type="ECO:0000256" key="8">
    <source>
        <dbReference type="ARBA" id="ARBA00022741"/>
    </source>
</evidence>
<dbReference type="Pfam" id="PF08447">
    <property type="entry name" value="PAS_3"/>
    <property type="match status" value="1"/>
</dbReference>
<keyword evidence="6" id="KW-0808">Transferase</keyword>
<reference evidence="27 28" key="1">
    <citation type="submission" date="2016-11" db="EMBL/GenBank/DDBJ databases">
        <authorList>
            <person name="Jaros S."/>
            <person name="Januszkiewicz K."/>
            <person name="Wedrychowicz H."/>
        </authorList>
    </citation>
    <scope>NUCLEOTIDE SEQUENCE [LARGE SCALE GENOMIC DNA]</scope>
    <source>
        <strain evidence="27 28">DSM 18899</strain>
    </source>
</reference>
<dbReference type="Pfam" id="PF00512">
    <property type="entry name" value="HisKA"/>
    <property type="match status" value="1"/>
</dbReference>
<keyword evidence="8" id="KW-0547">Nucleotide-binding</keyword>
<evidence type="ECO:0000256" key="5">
    <source>
        <dbReference type="ARBA" id="ARBA00022553"/>
    </source>
</evidence>
<feature type="domain" description="HPt" evidence="26">
    <location>
        <begin position="1268"/>
        <end position="1361"/>
    </location>
</feature>
<dbReference type="FunFam" id="3.30.565.10:FF:000010">
    <property type="entry name" value="Sensor histidine kinase RcsC"/>
    <property type="match status" value="1"/>
</dbReference>
<dbReference type="InterPro" id="IPR003594">
    <property type="entry name" value="HATPase_dom"/>
</dbReference>
<dbReference type="FunFam" id="1.10.287.130:FF:000002">
    <property type="entry name" value="Two-component osmosensing histidine kinase"/>
    <property type="match status" value="1"/>
</dbReference>
<proteinExistence type="predicted"/>
<keyword evidence="10" id="KW-0067">ATP-binding</keyword>
<evidence type="ECO:0000256" key="14">
    <source>
        <dbReference type="ARBA" id="ARBA00058004"/>
    </source>
</evidence>
<evidence type="ECO:0000256" key="15">
    <source>
        <dbReference type="ARBA" id="ARBA00064003"/>
    </source>
</evidence>
<dbReference type="SUPFAM" id="SSF55785">
    <property type="entry name" value="PYP-like sensor domain (PAS domain)"/>
    <property type="match status" value="3"/>
</dbReference>
<feature type="transmembrane region" description="Helical" evidence="21">
    <location>
        <begin position="206"/>
        <end position="223"/>
    </location>
</feature>
<feature type="modified residue" description="Phosphohistidine" evidence="18">
    <location>
        <position position="1306"/>
    </location>
</feature>
<dbReference type="SMART" id="SM00091">
    <property type="entry name" value="PAS"/>
    <property type="match status" value="3"/>
</dbReference>
<name>A0A1K2H7J4_9NEIS</name>
<dbReference type="PANTHER" id="PTHR45339:SF1">
    <property type="entry name" value="HYBRID SIGNAL TRANSDUCTION HISTIDINE KINASE J"/>
    <property type="match status" value="1"/>
</dbReference>
<evidence type="ECO:0000313" key="28">
    <source>
        <dbReference type="Proteomes" id="UP000186513"/>
    </source>
</evidence>
<keyword evidence="11 21" id="KW-1133">Transmembrane helix</keyword>
<dbReference type="SUPFAM" id="SSF52172">
    <property type="entry name" value="CheY-like"/>
    <property type="match status" value="2"/>
</dbReference>
<evidence type="ECO:0000256" key="17">
    <source>
        <dbReference type="ARBA" id="ARBA00070152"/>
    </source>
</evidence>
<feature type="transmembrane region" description="Helical" evidence="21">
    <location>
        <begin position="252"/>
        <end position="271"/>
    </location>
</feature>
<feature type="domain" description="Response regulatory" evidence="23">
    <location>
        <begin position="971"/>
        <end position="1092"/>
    </location>
</feature>
<evidence type="ECO:0000256" key="16">
    <source>
        <dbReference type="ARBA" id="ARBA00068150"/>
    </source>
</evidence>
<evidence type="ECO:0000256" key="3">
    <source>
        <dbReference type="ARBA" id="ARBA00012438"/>
    </source>
</evidence>
<evidence type="ECO:0000256" key="1">
    <source>
        <dbReference type="ARBA" id="ARBA00000085"/>
    </source>
</evidence>
<dbReference type="InterPro" id="IPR003661">
    <property type="entry name" value="HisK_dim/P_dom"/>
</dbReference>
<dbReference type="PROSITE" id="PS50113">
    <property type="entry name" value="PAC"/>
    <property type="match status" value="1"/>
</dbReference>
<dbReference type="Gene3D" id="3.40.50.2300">
    <property type="match status" value="2"/>
</dbReference>
<keyword evidence="12" id="KW-0902">Two-component regulatory system</keyword>
<organism evidence="27 28">
    <name type="scientific">Chitinimonas taiwanensis DSM 18899</name>
    <dbReference type="NCBI Taxonomy" id="1121279"/>
    <lineage>
        <taxon>Bacteria</taxon>
        <taxon>Pseudomonadati</taxon>
        <taxon>Pseudomonadota</taxon>
        <taxon>Betaproteobacteria</taxon>
        <taxon>Neisseriales</taxon>
        <taxon>Chitinibacteraceae</taxon>
        <taxon>Chitinimonas</taxon>
    </lineage>
</organism>
<dbReference type="InterPro" id="IPR004358">
    <property type="entry name" value="Sig_transdc_His_kin-like_C"/>
</dbReference>
<feature type="transmembrane region" description="Helical" evidence="21">
    <location>
        <begin position="42"/>
        <end position="65"/>
    </location>
</feature>
<dbReference type="Pfam" id="PF02518">
    <property type="entry name" value="HATPase_c"/>
    <property type="match status" value="1"/>
</dbReference>
<evidence type="ECO:0000256" key="4">
    <source>
        <dbReference type="ARBA" id="ARBA00022475"/>
    </source>
</evidence>
<dbReference type="SMART" id="SM00073">
    <property type="entry name" value="HPT"/>
    <property type="match status" value="1"/>
</dbReference>
<evidence type="ECO:0000259" key="26">
    <source>
        <dbReference type="PROSITE" id="PS50894"/>
    </source>
</evidence>
<keyword evidence="13 21" id="KW-0472">Membrane</keyword>
<evidence type="ECO:0000256" key="6">
    <source>
        <dbReference type="ARBA" id="ARBA00022679"/>
    </source>
</evidence>
<keyword evidence="28" id="KW-1185">Reference proteome</keyword>
<dbReference type="CDD" id="cd00088">
    <property type="entry name" value="HPT"/>
    <property type="match status" value="1"/>
</dbReference>
<dbReference type="Pfam" id="PF01627">
    <property type="entry name" value="Hpt"/>
    <property type="match status" value="1"/>
</dbReference>
<dbReference type="Gene3D" id="1.20.120.160">
    <property type="entry name" value="HPT domain"/>
    <property type="match status" value="1"/>
</dbReference>
<dbReference type="Gene3D" id="1.10.287.130">
    <property type="match status" value="1"/>
</dbReference>
<dbReference type="InterPro" id="IPR005467">
    <property type="entry name" value="His_kinase_dom"/>
</dbReference>
<feature type="transmembrane region" description="Helical" evidence="21">
    <location>
        <begin position="12"/>
        <end position="30"/>
    </location>
</feature>
<dbReference type="InterPro" id="IPR011006">
    <property type="entry name" value="CheY-like_superfamily"/>
</dbReference>
<comment type="subunit">
    <text evidence="15">At low DSF concentrations, interacts with RpfF.</text>
</comment>
<dbReference type="PROSITE" id="PS50112">
    <property type="entry name" value="PAS"/>
    <property type="match status" value="1"/>
</dbReference>
<dbReference type="InterPro" id="IPR036641">
    <property type="entry name" value="HPT_dom_sf"/>
</dbReference>
<evidence type="ECO:0000256" key="9">
    <source>
        <dbReference type="ARBA" id="ARBA00022777"/>
    </source>
</evidence>
<dbReference type="InterPro" id="IPR007895">
    <property type="entry name" value="MASE1"/>
</dbReference>
<dbReference type="Proteomes" id="UP000186513">
    <property type="component" value="Unassembled WGS sequence"/>
</dbReference>
<evidence type="ECO:0000256" key="10">
    <source>
        <dbReference type="ARBA" id="ARBA00022840"/>
    </source>
</evidence>
<dbReference type="NCBIfam" id="TIGR00229">
    <property type="entry name" value="sensory_box"/>
    <property type="match status" value="2"/>
</dbReference>
<dbReference type="CDD" id="cd16922">
    <property type="entry name" value="HATPase_EvgS-ArcB-TorS-like"/>
    <property type="match status" value="1"/>
</dbReference>
<evidence type="ECO:0000256" key="7">
    <source>
        <dbReference type="ARBA" id="ARBA00022692"/>
    </source>
</evidence>
<dbReference type="Pfam" id="PF00989">
    <property type="entry name" value="PAS"/>
    <property type="match status" value="1"/>
</dbReference>
<feature type="transmembrane region" description="Helical" evidence="21">
    <location>
        <begin position="77"/>
        <end position="96"/>
    </location>
</feature>
<dbReference type="OrthoDB" id="9796305at2"/>
<gene>
    <name evidence="27" type="ORF">SAMN02745887_00509</name>
</gene>
<feature type="transmembrane region" description="Helical" evidence="21">
    <location>
        <begin position="283"/>
        <end position="304"/>
    </location>
</feature>
<keyword evidence="7 21" id="KW-0812">Transmembrane</keyword>
<dbReference type="RefSeq" id="WP_072427058.1">
    <property type="nucleotide sequence ID" value="NZ_FPKR01000002.1"/>
</dbReference>
<evidence type="ECO:0000256" key="21">
    <source>
        <dbReference type="SAM" id="Phobius"/>
    </source>
</evidence>
<dbReference type="SUPFAM" id="SSF47226">
    <property type="entry name" value="Histidine-containing phosphotransfer domain, HPT domain"/>
    <property type="match status" value="1"/>
</dbReference>
<feature type="domain" description="PAC" evidence="25">
    <location>
        <begin position="525"/>
        <end position="576"/>
    </location>
</feature>
<dbReference type="PROSITE" id="PS50109">
    <property type="entry name" value="HIS_KIN"/>
    <property type="match status" value="1"/>
</dbReference>
<evidence type="ECO:0000259" key="24">
    <source>
        <dbReference type="PROSITE" id="PS50112"/>
    </source>
</evidence>
<dbReference type="InterPro" id="IPR035965">
    <property type="entry name" value="PAS-like_dom_sf"/>
</dbReference>
<keyword evidence="9" id="KW-0418">Kinase</keyword>
<dbReference type="PROSITE" id="PS50110">
    <property type="entry name" value="RESPONSE_REGULATORY"/>
    <property type="match status" value="2"/>
</dbReference>
<dbReference type="SUPFAM" id="SSF47384">
    <property type="entry name" value="Homodimeric domain of signal transducing histidine kinase"/>
    <property type="match status" value="1"/>
</dbReference>
<dbReference type="PROSITE" id="PS50894">
    <property type="entry name" value="HPT"/>
    <property type="match status" value="1"/>
</dbReference>
<dbReference type="Gene3D" id="3.30.565.10">
    <property type="entry name" value="Histidine kinase-like ATPase, C-terminal domain"/>
    <property type="match status" value="1"/>
</dbReference>
<dbReference type="Gene3D" id="3.30.450.20">
    <property type="entry name" value="PAS domain"/>
    <property type="match status" value="3"/>
</dbReference>
<protein>
    <recommendedName>
        <fullName evidence="16">Sensory/regulatory protein RpfC</fullName>
        <ecNumber evidence="3">2.7.13.3</ecNumber>
    </recommendedName>
    <alternativeName>
        <fullName evidence="17">Virulence sensor protein BvgS</fullName>
    </alternativeName>
</protein>
<dbReference type="SMART" id="SM00448">
    <property type="entry name" value="REC"/>
    <property type="match status" value="2"/>
</dbReference>
<dbReference type="SUPFAM" id="SSF55874">
    <property type="entry name" value="ATPase domain of HSP90 chaperone/DNA topoisomerase II/histidine kinase"/>
    <property type="match status" value="1"/>
</dbReference>
<dbReference type="CDD" id="cd17546">
    <property type="entry name" value="REC_hyHK_CKI1_RcsC-like"/>
    <property type="match status" value="2"/>
</dbReference>
<dbReference type="GO" id="GO:0000155">
    <property type="term" value="F:phosphorelay sensor kinase activity"/>
    <property type="evidence" value="ECO:0007669"/>
    <property type="project" value="InterPro"/>
</dbReference>
<evidence type="ECO:0000256" key="19">
    <source>
        <dbReference type="PROSITE-ProRule" id="PRU00169"/>
    </source>
</evidence>
<dbReference type="InterPro" id="IPR013767">
    <property type="entry name" value="PAS_fold"/>
</dbReference>
<feature type="domain" description="Response regulatory" evidence="23">
    <location>
        <begin position="1115"/>
        <end position="1234"/>
    </location>
</feature>
<dbReference type="CDD" id="cd00130">
    <property type="entry name" value="PAS"/>
    <property type="match status" value="2"/>
</dbReference>
<dbReference type="EC" id="2.7.13.3" evidence="3"/>
<dbReference type="GO" id="GO:0006355">
    <property type="term" value="P:regulation of DNA-templated transcription"/>
    <property type="evidence" value="ECO:0007669"/>
    <property type="project" value="InterPro"/>
</dbReference>
<dbReference type="InterPro" id="IPR036097">
    <property type="entry name" value="HisK_dim/P_sf"/>
</dbReference>
<feature type="coiled-coil region" evidence="20">
    <location>
        <begin position="567"/>
        <end position="594"/>
    </location>
</feature>
<evidence type="ECO:0000313" key="27">
    <source>
        <dbReference type="EMBL" id="SFZ72007.1"/>
    </source>
</evidence>
<sequence>MPQATRSYLLRILLITAVYWLAAQLGFAFLGQGYLTPVWPPAAVACAAALLYGPQSLIGVALYIFHDYVAVDYQNSARYAWGLIEPLSMLLSASAVSWLARRQRFDLSLSSVRANVWLMLLALLYAALNAGAATLGYCGWAKLLICAQQGWLVHWFQAALGDLFGGLICLPALLSWGLRLDVRARSQLADPASYRPIPLRMSRAEVLFVLAALSCAALAWWLTRFAPMPVQLIGFLALPLLVWAAMRFPPLFVHSAILVTGLVTIALQLTGQPQAPVDTLTHLASLGLFLLALSTLTLLVSVVVQQQRELAASLAQRSEQARIETLLAAAPEAIISLDSQGLVTYWNPAAEAMLGWSRAQALGKHVYHFLPQQALGNTDRGGLARFFEAGLSALRGQVIEVDAWHAQGHAVPVELALTSYQQGRDWHATAFVRDITERRQNEAALAAAEGRARELTDKLPLAVFQLQVDEAQPRIIFANAQWQEFGRTPEDIVRDVNEALSLIVERDLPCVRESISAALAARQPWEQAFRIRRSDGELRWVWGEARPSMTREGKLIWNGYWQDITESQEASAELASARDQAQDSRRRLIDLSDALPLAIFQLRLEPDGRLHYHFASAKAQEIIGVDYRELQRDPASRWRFVQPEDRIAGQAILRRAITDKTGTDFESRVQLNGKLLWVHTRASCSKQDDGAWVWNGFWMDVTESHQQALALRAAKDEAENATQAKSMFLANMSHEIRTPMNAIIGMAHLALKTALSPKQRDYVHKIHTAGVSLLGVINDILDFSKIEAGRLDVESIDFDLDEVLANVAAVTSTRAEEKGLEYVFDVPAEVPRRLRGDPLRLGQILINLINNAVKFTENGMVRLSARLEDAPSGQIGIGFCISDTGIGMSEEQAANLFQAFQQADGSTTRRFGGTGLGLSISRRLVEMMGGQISVESREGEGSAFRFGVRFAPAGERIKLERVLPSALNNMRVLVVDDNDTAREVLVDALGELPFRVDAVDSGAAALAAIRTADRSDPFRVVLTDWQMRGLDGIELTRQVKNDRGLEQAPVMVLVTAFGREEVRHRAEQAAIDGFLLKPVNRSSLVDTLVTLVGSKENDMPLPQAPQAEAALSGARVLIVEDNEVNQQIAAELLQGIGLSVEVAENGRQALERLQALPADHFALVFMDLQMPVMDGHEATLAIRADARFAALPIVAMTAHAMVEERERCLREGMQDHVSKPIEPEALYACARRWIGKQNGPAAAPDPSTGLPQLAGLDAQDGLRRVAGNLGLYRKLLGQFSSRFVDSATQIRERLLSDRPAAEREAHSLKGVAANLGATELQAQADALEARIAAGAEPSALDEALQQLEQTLHALCSGLNAQLATPAAAAPSLSELVGQLNAQLHAHDLAAQAWVLRHGGQLRQGLGHSFAAVEQAVAEQDFAAAQALLGVLAGRAGLGATISGLPA</sequence>
<dbReference type="PRINTS" id="PR00344">
    <property type="entry name" value="BCTRLSENSOR"/>
</dbReference>